<dbReference type="EMBL" id="ANHY01000007">
    <property type="protein sequence ID" value="EKV30879.1"/>
    <property type="molecule type" value="Genomic_DNA"/>
</dbReference>
<gene>
    <name evidence="2" type="ORF">C882_4216</name>
</gene>
<dbReference type="Proteomes" id="UP000009881">
    <property type="component" value="Unassembled WGS sequence"/>
</dbReference>
<dbReference type="Pfam" id="PF06568">
    <property type="entry name" value="YjiS-like"/>
    <property type="match status" value="1"/>
</dbReference>
<feature type="domain" description="YjiS-like" evidence="1">
    <location>
        <begin position="8"/>
        <end position="40"/>
    </location>
</feature>
<evidence type="ECO:0000259" key="1">
    <source>
        <dbReference type="Pfam" id="PF06568"/>
    </source>
</evidence>
<comment type="caution">
    <text evidence="2">The sequence shown here is derived from an EMBL/GenBank/DDBJ whole genome shotgun (WGS) entry which is preliminary data.</text>
</comment>
<dbReference type="InterPro" id="IPR009506">
    <property type="entry name" value="YjiS-like"/>
</dbReference>
<name>K9H1D3_9PROT</name>
<evidence type="ECO:0000313" key="2">
    <source>
        <dbReference type="EMBL" id="EKV30879.1"/>
    </source>
</evidence>
<dbReference type="AlphaFoldDB" id="K9H1D3"/>
<accession>K9H1D3</accession>
<keyword evidence="3" id="KW-1185">Reference proteome</keyword>
<protein>
    <recommendedName>
        <fullName evidence="1">YjiS-like domain-containing protein</fullName>
    </recommendedName>
</protein>
<proteinExistence type="predicted"/>
<organism evidence="2 3">
    <name type="scientific">Caenispirillum salinarum AK4</name>
    <dbReference type="NCBI Taxonomy" id="1238182"/>
    <lineage>
        <taxon>Bacteria</taxon>
        <taxon>Pseudomonadati</taxon>
        <taxon>Pseudomonadota</taxon>
        <taxon>Alphaproteobacteria</taxon>
        <taxon>Rhodospirillales</taxon>
        <taxon>Novispirillaceae</taxon>
        <taxon>Caenispirillum</taxon>
    </lineage>
</organism>
<evidence type="ECO:0000313" key="3">
    <source>
        <dbReference type="Proteomes" id="UP000009881"/>
    </source>
</evidence>
<sequence length="54" mass="6658">MAAIAPRLFTRLRAWLKERQDLKALLALDERLLRDIGLTPRALARHYRRRRFWW</sequence>
<reference evidence="2 3" key="1">
    <citation type="journal article" date="2013" name="Genome Announc.">
        <title>Draft Genome Sequence of an Alphaproteobacterium, Caenispirillum salinarum AK4(T), Isolated from a Solar Saltern.</title>
        <authorList>
            <person name="Khatri I."/>
            <person name="Singh A."/>
            <person name="Korpole S."/>
            <person name="Pinnaka A.K."/>
            <person name="Subramanian S."/>
        </authorList>
    </citation>
    <scope>NUCLEOTIDE SEQUENCE [LARGE SCALE GENOMIC DNA]</scope>
    <source>
        <strain evidence="2 3">AK4</strain>
    </source>
</reference>